<organism evidence="3 4">
    <name type="scientific">Gleimia hominis</name>
    <dbReference type="NCBI Taxonomy" id="595468"/>
    <lineage>
        <taxon>Bacteria</taxon>
        <taxon>Bacillati</taxon>
        <taxon>Actinomycetota</taxon>
        <taxon>Actinomycetes</taxon>
        <taxon>Actinomycetales</taxon>
        <taxon>Actinomycetaceae</taxon>
        <taxon>Gleimia</taxon>
    </lineage>
</organism>
<evidence type="ECO:0000259" key="2">
    <source>
        <dbReference type="Pfam" id="PF00550"/>
    </source>
</evidence>
<dbReference type="Proteomes" id="UP001247542">
    <property type="component" value="Unassembled WGS sequence"/>
</dbReference>
<dbReference type="SUPFAM" id="SSF47336">
    <property type="entry name" value="ACP-like"/>
    <property type="match status" value="1"/>
</dbReference>
<keyword evidence="4" id="KW-1185">Reference proteome</keyword>
<comment type="caution">
    <text evidence="3">The sequence shown here is derived from an EMBL/GenBank/DDBJ whole genome shotgun (WGS) entry which is preliminary data.</text>
</comment>
<dbReference type="Gene3D" id="1.10.1200.10">
    <property type="entry name" value="ACP-like"/>
    <property type="match status" value="1"/>
</dbReference>
<reference evidence="3 4" key="1">
    <citation type="submission" date="2023-06" db="EMBL/GenBank/DDBJ databases">
        <title>Draft genome sequence of Gleimia hominis type strain CCUG 57540T.</title>
        <authorList>
            <person name="Salva-Serra F."/>
            <person name="Cardew S."/>
            <person name="Jensie Markopoulos S."/>
            <person name="Ohlen M."/>
            <person name="Inganas E."/>
            <person name="Svensson-Stadler L."/>
            <person name="Moore E.R.B."/>
        </authorList>
    </citation>
    <scope>NUCLEOTIDE SEQUENCE [LARGE SCALE GENOMIC DNA]</scope>
    <source>
        <strain evidence="3 4">CCUG 57540</strain>
    </source>
</reference>
<name>A0ABU3IF82_9ACTO</name>
<accession>A0ABU3IF82</accession>
<evidence type="ECO:0000256" key="1">
    <source>
        <dbReference type="SAM" id="MobiDB-lite"/>
    </source>
</evidence>
<sequence>MSGVSIAQMLGIDLPEEQGKLASLNGDKNTPRGEESGAKKSAQGSAQISDNPGGVDDHTLEVITGALLNESALPAESYTPNARLKEDFDLDTIGLYAVVAAVEDDLGRSVADSDVDSARTFAQLCALFS</sequence>
<dbReference type="Pfam" id="PF00550">
    <property type="entry name" value="PP-binding"/>
    <property type="match status" value="1"/>
</dbReference>
<dbReference type="InterPro" id="IPR009081">
    <property type="entry name" value="PP-bd_ACP"/>
</dbReference>
<dbReference type="EMBL" id="JASXSX010000003">
    <property type="protein sequence ID" value="MDT3767900.1"/>
    <property type="molecule type" value="Genomic_DNA"/>
</dbReference>
<evidence type="ECO:0000313" key="4">
    <source>
        <dbReference type="Proteomes" id="UP001247542"/>
    </source>
</evidence>
<proteinExistence type="predicted"/>
<protein>
    <recommendedName>
        <fullName evidence="2">Carrier domain-containing protein</fullName>
    </recommendedName>
</protein>
<feature type="compositionally biased region" description="Basic and acidic residues" evidence="1">
    <location>
        <begin position="29"/>
        <end position="38"/>
    </location>
</feature>
<feature type="region of interest" description="Disordered" evidence="1">
    <location>
        <begin position="17"/>
        <end position="56"/>
    </location>
</feature>
<dbReference type="InterPro" id="IPR036736">
    <property type="entry name" value="ACP-like_sf"/>
</dbReference>
<dbReference type="RefSeq" id="WP_313274078.1">
    <property type="nucleotide sequence ID" value="NZ_JASXSX010000003.1"/>
</dbReference>
<evidence type="ECO:0000313" key="3">
    <source>
        <dbReference type="EMBL" id="MDT3767900.1"/>
    </source>
</evidence>
<feature type="domain" description="Carrier" evidence="2">
    <location>
        <begin position="71"/>
        <end position="127"/>
    </location>
</feature>
<gene>
    <name evidence="3" type="ORF">QS713_07490</name>
</gene>